<accession>A0AAF3ENA6</accession>
<sequence>MADEEVVNSRFKHLLNPIKDLAKNFNLDLQKDLNNYLQEINELDDAKELQIDLDAVLKFNFAEAGAIVKGSANVYGRKVEFVYEAACSFNQTIGDAKKMKKLAGAGVDDDDGGGGSDGELGGEEGQKKKRARTHDNDPLSFPSQKHRKHQYFDAAILRKNSCKEYLGVDFVAARMKEPKMLNLLPEELRAMPDGEKLPICVVGLWARSIEAVGKFEDFWTLSYTTVTPERRWVNEMKQEEHPHHAAKVGGCAGCADKDCPDANYLIPTMHFGPKMAGRMRQIVLKSIYLDLSKFMTIRREQLESNWVCHGDLRPRSGLWDSTVNEVRAKRKHQLEVVKFAVENVMDENNYTAALTRRGRITGMTGSQNPLSQLSSQQSSQQTCSQRASQETQFVEIDGMRFPGRASSRLEMARKSLSTNGRTSTRLSIQVLQGQRELYADDDSFGGGGFDDDEGENKKFNPFDVRPLQESRPNTRSASTAPTTGNVNSWVEEACTSQKTSLPKRDLYLPLPRSFGPQMQTAIPKAVPVRRRCEDVLAKRKDSQKKLLSMPMNERFSNLNWKISAGNAAPPTDANWLGIVTVNMRNTIRVLIKSLNKFKKPAVIQKRNTSRARSGTIGVNAEEGSNKETQETDHVADPWADMDDDFGPADDSFDNMKDVPLLPDPNSQPIGDNLPRFSDLNQEDIRCELIDPKLQQAQLSQVADPFSRHSLHSALDTVLAHPEMNATSRLNVFLQHAYTSDDSRSTIQRAVQDWEDSILPLLEKEMHQKAFDVHDYGKNTIEKFDSIGETVPFEQLCQGLEIYEVSRVFLSCLMMTNTNNVELNFDAKNPIDSLNLKLLNADRPHERLDEDGIL</sequence>
<dbReference type="PANTHER" id="PTHR14324">
    <property type="entry name" value="CONDENSIN-2 COMPLEX SUBUNIT H2"/>
    <property type="match status" value="1"/>
</dbReference>
<comment type="subcellular location">
    <subcellularLocation>
        <location evidence="1">Nucleus</location>
    </subcellularLocation>
</comment>
<dbReference type="InterPro" id="IPR031737">
    <property type="entry name" value="CNDH2_C"/>
</dbReference>
<name>A0AAF3ENA6_9BILA</name>
<keyword evidence="3" id="KW-0539">Nucleus</keyword>
<feature type="compositionally biased region" description="Low complexity" evidence="4">
    <location>
        <begin position="366"/>
        <end position="389"/>
    </location>
</feature>
<dbReference type="GO" id="GO:0000796">
    <property type="term" value="C:condensin complex"/>
    <property type="evidence" value="ECO:0007669"/>
    <property type="project" value="TreeGrafter"/>
</dbReference>
<feature type="region of interest" description="Disordered" evidence="4">
    <location>
        <begin position="361"/>
        <end position="389"/>
    </location>
</feature>
<evidence type="ECO:0000256" key="2">
    <source>
        <dbReference type="ARBA" id="ARBA00007844"/>
    </source>
</evidence>
<dbReference type="InterPro" id="IPR031739">
    <property type="entry name" value="Ncaph2"/>
</dbReference>
<keyword evidence="7" id="KW-1185">Reference proteome</keyword>
<evidence type="ECO:0000259" key="6">
    <source>
        <dbReference type="Pfam" id="PF16858"/>
    </source>
</evidence>
<organism evidence="7 8">
    <name type="scientific">Mesorhabditis belari</name>
    <dbReference type="NCBI Taxonomy" id="2138241"/>
    <lineage>
        <taxon>Eukaryota</taxon>
        <taxon>Metazoa</taxon>
        <taxon>Ecdysozoa</taxon>
        <taxon>Nematoda</taxon>
        <taxon>Chromadorea</taxon>
        <taxon>Rhabditida</taxon>
        <taxon>Rhabditina</taxon>
        <taxon>Rhabditomorpha</taxon>
        <taxon>Rhabditoidea</taxon>
        <taxon>Rhabditidae</taxon>
        <taxon>Mesorhabditinae</taxon>
        <taxon>Mesorhabditis</taxon>
    </lineage>
</organism>
<proteinExistence type="inferred from homology"/>
<dbReference type="GO" id="GO:0003682">
    <property type="term" value="F:chromatin binding"/>
    <property type="evidence" value="ECO:0007669"/>
    <property type="project" value="TreeGrafter"/>
</dbReference>
<dbReference type="Pfam" id="PF16858">
    <property type="entry name" value="CNDH2_C"/>
    <property type="match status" value="1"/>
</dbReference>
<evidence type="ECO:0000313" key="7">
    <source>
        <dbReference type="Proteomes" id="UP000887575"/>
    </source>
</evidence>
<feature type="compositionally biased region" description="Acidic residues" evidence="4">
    <location>
        <begin position="439"/>
        <end position="454"/>
    </location>
</feature>
<dbReference type="Pfam" id="PF06278">
    <property type="entry name" value="CNDH2_N"/>
    <property type="match status" value="1"/>
</dbReference>
<feature type="domain" description="Condensin-2 complex subunit H2 C-terminal" evidence="6">
    <location>
        <begin position="731"/>
        <end position="847"/>
    </location>
</feature>
<dbReference type="GO" id="GO:0010032">
    <property type="term" value="P:meiotic chromosome condensation"/>
    <property type="evidence" value="ECO:0007669"/>
    <property type="project" value="TreeGrafter"/>
</dbReference>
<feature type="region of interest" description="Disordered" evidence="4">
    <location>
        <begin position="439"/>
        <end position="484"/>
    </location>
</feature>
<reference evidence="8" key="1">
    <citation type="submission" date="2024-02" db="UniProtKB">
        <authorList>
            <consortium name="WormBaseParasite"/>
        </authorList>
    </citation>
    <scope>IDENTIFICATION</scope>
</reference>
<dbReference type="AlphaFoldDB" id="A0AAF3ENA6"/>
<dbReference type="PANTHER" id="PTHR14324:SF3">
    <property type="entry name" value="CONDENSIN-2 COMPLEX SUBUNIT H2"/>
    <property type="match status" value="1"/>
</dbReference>
<feature type="compositionally biased region" description="Polar residues" evidence="4">
    <location>
        <begin position="470"/>
        <end position="484"/>
    </location>
</feature>
<dbReference type="GO" id="GO:0005634">
    <property type="term" value="C:nucleus"/>
    <property type="evidence" value="ECO:0007669"/>
    <property type="project" value="UniProtKB-SubCell"/>
</dbReference>
<evidence type="ECO:0000256" key="3">
    <source>
        <dbReference type="ARBA" id="ARBA00023242"/>
    </source>
</evidence>
<dbReference type="WBParaSite" id="MBELARI_LOCUS15533">
    <property type="protein sequence ID" value="MBELARI_LOCUS15533"/>
    <property type="gene ID" value="MBELARI_LOCUS15533"/>
</dbReference>
<evidence type="ECO:0000256" key="1">
    <source>
        <dbReference type="ARBA" id="ARBA00004123"/>
    </source>
</evidence>
<feature type="region of interest" description="Disordered" evidence="4">
    <location>
        <begin position="106"/>
        <end position="144"/>
    </location>
</feature>
<feature type="domain" description="Condensin II complex subunit H2 N-terminal" evidence="5">
    <location>
        <begin position="9"/>
        <end position="98"/>
    </location>
</feature>
<feature type="region of interest" description="Disordered" evidence="4">
    <location>
        <begin position="605"/>
        <end position="631"/>
    </location>
</feature>
<evidence type="ECO:0008006" key="9">
    <source>
        <dbReference type="Google" id="ProtNLM"/>
    </source>
</evidence>
<dbReference type="GO" id="GO:0051306">
    <property type="term" value="P:mitotic sister chromatid separation"/>
    <property type="evidence" value="ECO:0007669"/>
    <property type="project" value="TreeGrafter"/>
</dbReference>
<dbReference type="InterPro" id="IPR009378">
    <property type="entry name" value="H2_N"/>
</dbReference>
<protein>
    <recommendedName>
        <fullName evidence="9">Condensin-2 complex subunit H2</fullName>
    </recommendedName>
</protein>
<evidence type="ECO:0000256" key="4">
    <source>
        <dbReference type="SAM" id="MobiDB-lite"/>
    </source>
</evidence>
<comment type="similarity">
    <text evidence="2">Belongs to the CND2 H2 (condensin-2 subunit 2) family.</text>
</comment>
<evidence type="ECO:0000313" key="8">
    <source>
        <dbReference type="WBParaSite" id="MBELARI_LOCUS15533"/>
    </source>
</evidence>
<evidence type="ECO:0000259" key="5">
    <source>
        <dbReference type="Pfam" id="PF06278"/>
    </source>
</evidence>
<dbReference type="Proteomes" id="UP000887575">
    <property type="component" value="Unassembled WGS sequence"/>
</dbReference>